<feature type="transmembrane region" description="Helical" evidence="7">
    <location>
        <begin position="197"/>
        <end position="215"/>
    </location>
</feature>
<keyword evidence="4 7" id="KW-0812">Transmembrane</keyword>
<feature type="domain" description="ABC transmembrane type-1" evidence="8">
    <location>
        <begin position="80"/>
        <end position="242"/>
    </location>
</feature>
<keyword evidence="3" id="KW-1003">Cell membrane</keyword>
<dbReference type="SUPFAM" id="SSF161098">
    <property type="entry name" value="MetI-like"/>
    <property type="match status" value="1"/>
</dbReference>
<feature type="non-terminal residue" evidence="9">
    <location>
        <position position="242"/>
    </location>
</feature>
<comment type="caution">
    <text evidence="9">The sequence shown here is derived from an EMBL/GenBank/DDBJ whole genome shotgun (WGS) entry which is preliminary data.</text>
</comment>
<feature type="transmembrane region" description="Helical" evidence="7">
    <location>
        <begin position="16"/>
        <end position="38"/>
    </location>
</feature>
<dbReference type="InterPro" id="IPR035906">
    <property type="entry name" value="MetI-like_sf"/>
</dbReference>
<evidence type="ECO:0000259" key="8">
    <source>
        <dbReference type="PROSITE" id="PS50928"/>
    </source>
</evidence>
<dbReference type="InterPro" id="IPR000515">
    <property type="entry name" value="MetI-like"/>
</dbReference>
<dbReference type="GO" id="GO:0055085">
    <property type="term" value="P:transmembrane transport"/>
    <property type="evidence" value="ECO:0007669"/>
    <property type="project" value="InterPro"/>
</dbReference>
<evidence type="ECO:0000313" key="9">
    <source>
        <dbReference type="EMBL" id="GAG03145.1"/>
    </source>
</evidence>
<sequence>MEQFKEIWGTFRRKPIGILGGLMLFSVVFIAIFAPWLAPYDPDEKIDVEPGDLLTPPDAEHLLGRDDAGKDVLSQLIYGARVSLTVGFVASFMAMFIGTTVGLVAGYYGGRIGNTLMRLVDFLLVIPGLPLMIVLISMWGRGLWKIILVIGLLGWTYTARLVRSQVLSIKERQFVMRARALGASNFRIIMRHIFPQVLPIILAETVLSVSGAIIAESSLSFLGLGDPMLISWGMMLNFAFER</sequence>
<dbReference type="GO" id="GO:0005886">
    <property type="term" value="C:plasma membrane"/>
    <property type="evidence" value="ECO:0007669"/>
    <property type="project" value="UniProtKB-SubCell"/>
</dbReference>
<evidence type="ECO:0000256" key="3">
    <source>
        <dbReference type="ARBA" id="ARBA00022475"/>
    </source>
</evidence>
<organism evidence="9">
    <name type="scientific">marine sediment metagenome</name>
    <dbReference type="NCBI Taxonomy" id="412755"/>
    <lineage>
        <taxon>unclassified sequences</taxon>
        <taxon>metagenomes</taxon>
        <taxon>ecological metagenomes</taxon>
    </lineage>
</organism>
<evidence type="ECO:0000256" key="6">
    <source>
        <dbReference type="ARBA" id="ARBA00023136"/>
    </source>
</evidence>
<feature type="transmembrane region" description="Helical" evidence="7">
    <location>
        <begin position="82"/>
        <end position="107"/>
    </location>
</feature>
<evidence type="ECO:0000256" key="7">
    <source>
        <dbReference type="SAM" id="Phobius"/>
    </source>
</evidence>
<dbReference type="Pfam" id="PF12911">
    <property type="entry name" value="OppC_N"/>
    <property type="match status" value="1"/>
</dbReference>
<dbReference type="PANTHER" id="PTHR43386">
    <property type="entry name" value="OLIGOPEPTIDE TRANSPORT SYSTEM PERMEASE PROTEIN APPC"/>
    <property type="match status" value="1"/>
</dbReference>
<dbReference type="InterPro" id="IPR050366">
    <property type="entry name" value="BP-dependent_transpt_permease"/>
</dbReference>
<proteinExistence type="predicted"/>
<dbReference type="PROSITE" id="PS50928">
    <property type="entry name" value="ABC_TM1"/>
    <property type="match status" value="1"/>
</dbReference>
<dbReference type="Pfam" id="PF00528">
    <property type="entry name" value="BPD_transp_1"/>
    <property type="match status" value="1"/>
</dbReference>
<feature type="transmembrane region" description="Helical" evidence="7">
    <location>
        <begin position="119"/>
        <end position="137"/>
    </location>
</feature>
<accession>X0UC40</accession>
<dbReference type="InterPro" id="IPR025966">
    <property type="entry name" value="OppC_N"/>
</dbReference>
<dbReference type="PANTHER" id="PTHR43386:SF1">
    <property type="entry name" value="D,D-DIPEPTIDE TRANSPORT SYSTEM PERMEASE PROTEIN DDPC-RELATED"/>
    <property type="match status" value="1"/>
</dbReference>
<dbReference type="Gene3D" id="1.10.3720.10">
    <property type="entry name" value="MetI-like"/>
    <property type="match status" value="1"/>
</dbReference>
<reference evidence="9" key="1">
    <citation type="journal article" date="2014" name="Front. Microbiol.">
        <title>High frequency of phylogenetically diverse reductive dehalogenase-homologous genes in deep subseafloor sedimentary metagenomes.</title>
        <authorList>
            <person name="Kawai M."/>
            <person name="Futagami T."/>
            <person name="Toyoda A."/>
            <person name="Takaki Y."/>
            <person name="Nishi S."/>
            <person name="Hori S."/>
            <person name="Arai W."/>
            <person name="Tsubouchi T."/>
            <person name="Morono Y."/>
            <person name="Uchiyama I."/>
            <person name="Ito T."/>
            <person name="Fujiyama A."/>
            <person name="Inagaki F."/>
            <person name="Takami H."/>
        </authorList>
    </citation>
    <scope>NUCLEOTIDE SEQUENCE</scope>
    <source>
        <strain evidence="9">Expedition CK06-06</strain>
    </source>
</reference>
<evidence type="ECO:0000256" key="5">
    <source>
        <dbReference type="ARBA" id="ARBA00022989"/>
    </source>
</evidence>
<comment type="subcellular location">
    <subcellularLocation>
        <location evidence="1">Cell membrane</location>
        <topology evidence="1">Multi-pass membrane protein</topology>
    </subcellularLocation>
</comment>
<keyword evidence="6 7" id="KW-0472">Membrane</keyword>
<evidence type="ECO:0000256" key="4">
    <source>
        <dbReference type="ARBA" id="ARBA00022692"/>
    </source>
</evidence>
<dbReference type="EMBL" id="BARS01029318">
    <property type="protein sequence ID" value="GAG03145.1"/>
    <property type="molecule type" value="Genomic_DNA"/>
</dbReference>
<keyword evidence="5 7" id="KW-1133">Transmembrane helix</keyword>
<protein>
    <recommendedName>
        <fullName evidence="8">ABC transmembrane type-1 domain-containing protein</fullName>
    </recommendedName>
</protein>
<dbReference type="CDD" id="cd06261">
    <property type="entry name" value="TM_PBP2"/>
    <property type="match status" value="1"/>
</dbReference>
<gene>
    <name evidence="9" type="ORF">S01H1_45837</name>
</gene>
<evidence type="ECO:0000256" key="2">
    <source>
        <dbReference type="ARBA" id="ARBA00022448"/>
    </source>
</evidence>
<keyword evidence="2" id="KW-0813">Transport</keyword>
<dbReference type="AlphaFoldDB" id="X0UC40"/>
<name>X0UC40_9ZZZZ</name>
<evidence type="ECO:0000256" key="1">
    <source>
        <dbReference type="ARBA" id="ARBA00004651"/>
    </source>
</evidence>
<feature type="transmembrane region" description="Helical" evidence="7">
    <location>
        <begin position="143"/>
        <end position="162"/>
    </location>
</feature>